<keyword evidence="3" id="KW-0547">Nucleotide-binding</keyword>
<dbReference type="GO" id="GO:0005524">
    <property type="term" value="F:ATP binding"/>
    <property type="evidence" value="ECO:0007669"/>
    <property type="project" value="UniProtKB-KW"/>
</dbReference>
<dbReference type="AlphaFoldDB" id="A0A2M6Z4G4"/>
<dbReference type="InterPro" id="IPR002300">
    <property type="entry name" value="aa-tRNA-synth_Ia"/>
</dbReference>
<accession>A0A2M6Z4G4</accession>
<keyword evidence="5" id="KW-0648">Protein biosynthesis</keyword>
<dbReference type="SUPFAM" id="SSF52374">
    <property type="entry name" value="Nucleotidylyl transferase"/>
    <property type="match status" value="1"/>
</dbReference>
<keyword evidence="4" id="KW-0067">ATP-binding</keyword>
<dbReference type="InterPro" id="IPR013155">
    <property type="entry name" value="M/V/L/I-tRNA-synth_anticd-bd"/>
</dbReference>
<evidence type="ECO:0000256" key="6">
    <source>
        <dbReference type="ARBA" id="ARBA00023146"/>
    </source>
</evidence>
<dbReference type="SUPFAM" id="SSF47323">
    <property type="entry name" value="Anticodon-binding domain of a subclass of class I aminoacyl-tRNA synthetases"/>
    <property type="match status" value="1"/>
</dbReference>
<dbReference type="InterPro" id="IPR009080">
    <property type="entry name" value="tRNAsynth_Ia_anticodon-bd"/>
</dbReference>
<protein>
    <recommendedName>
        <fullName evidence="1">valine--tRNA ligase</fullName>
        <ecNumber evidence="1">6.1.1.9</ecNumber>
    </recommendedName>
    <alternativeName>
        <fullName evidence="7">Valyl-tRNA synthetase</fullName>
    </alternativeName>
</protein>
<keyword evidence="6" id="KW-0030">Aminoacyl-tRNA synthetase</keyword>
<evidence type="ECO:0000256" key="2">
    <source>
        <dbReference type="ARBA" id="ARBA00022598"/>
    </source>
</evidence>
<sequence>MGFAGDVVPQVFDNKTRTYRLRDHGLKIGNKVAFENSITGEIFGTATITEVQKTTVGRIDLKDKKHWKTYNRLEELIAAFKRHYPEKEINTNTSAWIYTYKFDASCPSIVNEYPPKKCSTCGCKKLKQAKDVLDTWFSAALWPFAVFGWPLKKNDLERFYPTDVLSTARDIINLWVARMIFSGMELMEKIPFKVVYIHPTVLTKEGKRMSKSLGTGTDPLELIEKYGADATRFGIAYQIGKNQDIRFTEENIIMGKKFCNKLWNAARFVLMNKPGWIDADFSGFTRIKNLMPADKKILKTLNKTIKAVNKNLENFEFGKAAQTLYHFFWHEFCDIYIEKSKKQLQTTNSKLQTTKILLYVLLTSLKLFHPFIPFITEEIYQNLPIKNKKTCLMIKNWPI</sequence>
<dbReference type="Pfam" id="PF08264">
    <property type="entry name" value="Anticodon_1"/>
    <property type="match status" value="1"/>
</dbReference>
<evidence type="ECO:0000256" key="1">
    <source>
        <dbReference type="ARBA" id="ARBA00013169"/>
    </source>
</evidence>
<proteinExistence type="predicted"/>
<dbReference type="InterPro" id="IPR014729">
    <property type="entry name" value="Rossmann-like_a/b/a_fold"/>
</dbReference>
<dbReference type="Pfam" id="PF00133">
    <property type="entry name" value="tRNA-synt_1"/>
    <property type="match status" value="1"/>
</dbReference>
<comment type="catalytic activity">
    <reaction evidence="8">
        <text>tRNA(Val) + L-valine + ATP = L-valyl-tRNA(Val) + AMP + diphosphate</text>
        <dbReference type="Rhea" id="RHEA:10704"/>
        <dbReference type="Rhea" id="RHEA-COMP:9672"/>
        <dbReference type="Rhea" id="RHEA-COMP:9708"/>
        <dbReference type="ChEBI" id="CHEBI:30616"/>
        <dbReference type="ChEBI" id="CHEBI:33019"/>
        <dbReference type="ChEBI" id="CHEBI:57762"/>
        <dbReference type="ChEBI" id="CHEBI:78442"/>
        <dbReference type="ChEBI" id="CHEBI:78537"/>
        <dbReference type="ChEBI" id="CHEBI:456215"/>
        <dbReference type="EC" id="6.1.1.9"/>
    </reaction>
</comment>
<evidence type="ECO:0000256" key="3">
    <source>
        <dbReference type="ARBA" id="ARBA00022741"/>
    </source>
</evidence>
<dbReference type="PRINTS" id="PR00986">
    <property type="entry name" value="TRNASYNTHVAL"/>
</dbReference>
<dbReference type="PANTHER" id="PTHR11946">
    <property type="entry name" value="VALYL-TRNA SYNTHETASES"/>
    <property type="match status" value="1"/>
</dbReference>
<evidence type="ECO:0000256" key="5">
    <source>
        <dbReference type="ARBA" id="ARBA00022917"/>
    </source>
</evidence>
<comment type="caution">
    <text evidence="11">The sequence shown here is derived from an EMBL/GenBank/DDBJ whole genome shotgun (WGS) entry which is preliminary data.</text>
</comment>
<dbReference type="EMBL" id="PEWP01000006">
    <property type="protein sequence ID" value="PIU47280.1"/>
    <property type="molecule type" value="Genomic_DNA"/>
</dbReference>
<evidence type="ECO:0000259" key="9">
    <source>
        <dbReference type="Pfam" id="PF00133"/>
    </source>
</evidence>
<evidence type="ECO:0000256" key="7">
    <source>
        <dbReference type="ARBA" id="ARBA00029936"/>
    </source>
</evidence>
<feature type="domain" description="Aminoacyl-tRNA synthetase class Ia" evidence="9">
    <location>
        <begin position="120"/>
        <end position="246"/>
    </location>
</feature>
<dbReference type="Proteomes" id="UP000228777">
    <property type="component" value="Unassembled WGS sequence"/>
</dbReference>
<dbReference type="EC" id="6.1.1.9" evidence="1"/>
<dbReference type="Gene3D" id="3.40.50.620">
    <property type="entry name" value="HUPs"/>
    <property type="match status" value="1"/>
</dbReference>
<evidence type="ECO:0000256" key="4">
    <source>
        <dbReference type="ARBA" id="ARBA00022840"/>
    </source>
</evidence>
<evidence type="ECO:0000313" key="12">
    <source>
        <dbReference type="Proteomes" id="UP000228777"/>
    </source>
</evidence>
<dbReference type="GO" id="GO:0004832">
    <property type="term" value="F:valine-tRNA ligase activity"/>
    <property type="evidence" value="ECO:0007669"/>
    <property type="project" value="UniProtKB-EC"/>
</dbReference>
<dbReference type="CDD" id="cd07962">
    <property type="entry name" value="Anticodon_Ia_Val"/>
    <property type="match status" value="1"/>
</dbReference>
<organism evidence="11 12">
    <name type="scientific">bacterium (Candidatus Gribaldobacteria) CG07_land_8_20_14_0_80_33_18</name>
    <dbReference type="NCBI Taxonomy" id="2014272"/>
    <lineage>
        <taxon>Bacteria</taxon>
        <taxon>Candidatus Gribaldobacteria</taxon>
    </lineage>
</organism>
<dbReference type="GO" id="GO:0005829">
    <property type="term" value="C:cytosol"/>
    <property type="evidence" value="ECO:0007669"/>
    <property type="project" value="TreeGrafter"/>
</dbReference>
<keyword evidence="2" id="KW-0436">Ligase</keyword>
<evidence type="ECO:0000256" key="8">
    <source>
        <dbReference type="ARBA" id="ARBA00047552"/>
    </source>
</evidence>
<dbReference type="InterPro" id="IPR033705">
    <property type="entry name" value="Anticodon_Ia_Val"/>
</dbReference>
<feature type="domain" description="Methionyl/Valyl/Leucyl/Isoleucyl-tRNA synthetase anticodon-binding" evidence="10">
    <location>
        <begin position="294"/>
        <end position="398"/>
    </location>
</feature>
<name>A0A2M6Z4G4_9BACT</name>
<dbReference type="InterPro" id="IPR002303">
    <property type="entry name" value="Valyl-tRNA_ligase"/>
</dbReference>
<dbReference type="Gene3D" id="1.10.730.10">
    <property type="entry name" value="Isoleucyl-tRNA Synthetase, Domain 1"/>
    <property type="match status" value="1"/>
</dbReference>
<reference evidence="12" key="1">
    <citation type="submission" date="2017-09" db="EMBL/GenBank/DDBJ databases">
        <title>Depth-based differentiation of microbial function through sediment-hosted aquifers and enrichment of novel symbionts in the deep terrestrial subsurface.</title>
        <authorList>
            <person name="Probst A.J."/>
            <person name="Ladd B."/>
            <person name="Jarett J.K."/>
            <person name="Geller-Mcgrath D.E."/>
            <person name="Sieber C.M.K."/>
            <person name="Emerson J.B."/>
            <person name="Anantharaman K."/>
            <person name="Thomas B.C."/>
            <person name="Malmstrom R."/>
            <person name="Stieglmeier M."/>
            <person name="Klingl A."/>
            <person name="Woyke T."/>
            <person name="Ryan C.M."/>
            <person name="Banfield J.F."/>
        </authorList>
    </citation>
    <scope>NUCLEOTIDE SEQUENCE [LARGE SCALE GENOMIC DNA]</scope>
</reference>
<evidence type="ECO:0000313" key="11">
    <source>
        <dbReference type="EMBL" id="PIU47280.1"/>
    </source>
</evidence>
<gene>
    <name evidence="11" type="ORF">COS93_00195</name>
</gene>
<evidence type="ECO:0000259" key="10">
    <source>
        <dbReference type="Pfam" id="PF08264"/>
    </source>
</evidence>
<dbReference type="PANTHER" id="PTHR11946:SF93">
    <property type="entry name" value="VALINE--TRNA LIGASE, CHLOROPLASTIC_MITOCHONDRIAL 2"/>
    <property type="match status" value="1"/>
</dbReference>
<dbReference type="GO" id="GO:0006438">
    <property type="term" value="P:valyl-tRNA aminoacylation"/>
    <property type="evidence" value="ECO:0007669"/>
    <property type="project" value="InterPro"/>
</dbReference>